<protein>
    <submittedName>
        <fullName evidence="1">Uncharacterized protein</fullName>
    </submittedName>
</protein>
<gene>
    <name evidence="1" type="ORF">IFM89_020067</name>
</gene>
<dbReference type="EMBL" id="JADFTS010000008">
    <property type="protein sequence ID" value="KAF9593060.1"/>
    <property type="molecule type" value="Genomic_DNA"/>
</dbReference>
<evidence type="ECO:0000313" key="1">
    <source>
        <dbReference type="EMBL" id="KAF9593060.1"/>
    </source>
</evidence>
<dbReference type="Proteomes" id="UP000631114">
    <property type="component" value="Unassembled WGS sequence"/>
</dbReference>
<accession>A0A835H424</accession>
<dbReference type="OrthoDB" id="3223806at2759"/>
<evidence type="ECO:0000313" key="2">
    <source>
        <dbReference type="Proteomes" id="UP000631114"/>
    </source>
</evidence>
<sequence length="252" mass="27281">MPVRSLVSWGAMIDGYVVSGGFSEALSLFAECKSLQRFRVSKNHFSGKISSGVWGLPFAVVIDFGDNDFLGEVSSRDRVVYQLDSVGKFLIRFFRLKLWRLCKATKYGILGVKLSRRFIDNKVEGEAMSSGSCWINCHLRMLPPVGVEDDANMKKSKPKSGELNRLLIENKLEENDEDYAKPAAATKINSKKEVCAGSGKRALPDGGILVSECQTNQTSADANPSGNAAGAYGALSNASQTIIAKADGTVTN</sequence>
<reference evidence="1 2" key="1">
    <citation type="submission" date="2020-10" db="EMBL/GenBank/DDBJ databases">
        <title>The Coptis chinensis genome and diversification of protoberbering-type alkaloids.</title>
        <authorList>
            <person name="Wang B."/>
            <person name="Shu S."/>
            <person name="Song C."/>
            <person name="Liu Y."/>
        </authorList>
    </citation>
    <scope>NUCLEOTIDE SEQUENCE [LARGE SCALE GENOMIC DNA]</scope>
    <source>
        <strain evidence="1">HL-2020</strain>
        <tissue evidence="1">Leaf</tissue>
    </source>
</reference>
<keyword evidence="2" id="KW-1185">Reference proteome</keyword>
<organism evidence="1 2">
    <name type="scientific">Coptis chinensis</name>
    <dbReference type="NCBI Taxonomy" id="261450"/>
    <lineage>
        <taxon>Eukaryota</taxon>
        <taxon>Viridiplantae</taxon>
        <taxon>Streptophyta</taxon>
        <taxon>Embryophyta</taxon>
        <taxon>Tracheophyta</taxon>
        <taxon>Spermatophyta</taxon>
        <taxon>Magnoliopsida</taxon>
        <taxon>Ranunculales</taxon>
        <taxon>Ranunculaceae</taxon>
        <taxon>Coptidoideae</taxon>
        <taxon>Coptis</taxon>
    </lineage>
</organism>
<name>A0A835H424_9MAGN</name>
<proteinExistence type="predicted"/>
<dbReference type="AlphaFoldDB" id="A0A835H424"/>
<comment type="caution">
    <text evidence="1">The sequence shown here is derived from an EMBL/GenBank/DDBJ whole genome shotgun (WGS) entry which is preliminary data.</text>
</comment>